<feature type="chain" id="PRO_5012798047" evidence="1">
    <location>
        <begin position="25"/>
        <end position="386"/>
    </location>
</feature>
<keyword evidence="1" id="KW-0732">Signal</keyword>
<proteinExistence type="predicted"/>
<accession>A0A1T4TN95</accession>
<reference evidence="3" key="1">
    <citation type="submission" date="2017-02" db="EMBL/GenBank/DDBJ databases">
        <authorList>
            <person name="Varghese N."/>
            <person name="Submissions S."/>
        </authorList>
    </citation>
    <scope>NUCLEOTIDE SEQUENCE [LARGE SCALE GENOMIC DNA]</scope>
    <source>
        <strain evidence="3">DSM 22224</strain>
    </source>
</reference>
<dbReference type="AlphaFoldDB" id="A0A1T4TN95"/>
<dbReference type="RefSeq" id="WP_078672340.1">
    <property type="nucleotide sequence ID" value="NZ_FUWZ01000005.1"/>
</dbReference>
<dbReference type="Proteomes" id="UP000190367">
    <property type="component" value="Unassembled WGS sequence"/>
</dbReference>
<dbReference type="OrthoDB" id="652545at2"/>
<organism evidence="2 3">
    <name type="scientific">Chitinophaga eiseniae</name>
    <dbReference type="NCBI Taxonomy" id="634771"/>
    <lineage>
        <taxon>Bacteria</taxon>
        <taxon>Pseudomonadati</taxon>
        <taxon>Bacteroidota</taxon>
        <taxon>Chitinophagia</taxon>
        <taxon>Chitinophagales</taxon>
        <taxon>Chitinophagaceae</taxon>
        <taxon>Chitinophaga</taxon>
    </lineage>
</organism>
<dbReference type="EMBL" id="FUWZ01000005">
    <property type="protein sequence ID" value="SKA41936.1"/>
    <property type="molecule type" value="Genomic_DNA"/>
</dbReference>
<gene>
    <name evidence="2" type="ORF">SAMN04488128_105552</name>
</gene>
<name>A0A1T4TN95_9BACT</name>
<evidence type="ECO:0000256" key="1">
    <source>
        <dbReference type="SAM" id="SignalP"/>
    </source>
</evidence>
<evidence type="ECO:0000313" key="3">
    <source>
        <dbReference type="Proteomes" id="UP000190367"/>
    </source>
</evidence>
<dbReference type="STRING" id="634771.SAMN04488128_105552"/>
<evidence type="ECO:0000313" key="2">
    <source>
        <dbReference type="EMBL" id="SKA41936.1"/>
    </source>
</evidence>
<protein>
    <submittedName>
        <fullName evidence="2">Uncharacterized protein</fullName>
    </submittedName>
</protein>
<feature type="signal peptide" evidence="1">
    <location>
        <begin position="1"/>
        <end position="24"/>
    </location>
</feature>
<sequence length="386" mass="43367">MKILRLLSCWLIIALGICPAIVQAQEEIPWKLIGATQDWTNNYNLFYYKIAQINDSTHRYASLVEVSVQGDANFFDRQGTYLIRIDKWENSRRFDGMEIQCTSGNPKAAVFFVFNNALWMRSNYQWGGIYVKATNLLANQSPLTGGTYGQTLVPPNGFLARTDYYGLKCDFDNNKFEKLPYTDVTGFVYDSAGMSLGKPVRNGILNINSIGRTDGDLVFITKDSTSAQCDFFSNYKGGTDLQNGVLGYGVRPMSKAWQIWEKGANSIWTNLFHVGANGDVGIGTLNPKAKLAVKGTILAQRVKVTVAAADWPDYVFSKNYVLPSLQEVENHIRQYQHLPDMPAAAEVARDGHDLGEMNRKLVQKVEELTLYIIDLQKRITALEQRP</sequence>
<keyword evidence="3" id="KW-1185">Reference proteome</keyword>